<keyword evidence="4" id="KW-1185">Reference proteome</keyword>
<dbReference type="Proteomes" id="UP001298753">
    <property type="component" value="Unassembled WGS sequence"/>
</dbReference>
<keyword evidence="1" id="KW-0472">Membrane</keyword>
<sequence length="282" mass="32208">MKRKWKACLCIAAFLLAVLPVSASADMGPKPQITIQVQNAPDGDYYVDLLIPGEVPERCIDNIEWNHIDRASLPLDALERDRMDGWHYAMLDGTQPPLFYKHPDKDTFVFSYFGTPDTFRIAVYDDSQQKVNFSEVMKRTQLQQVFTCDFADNTVKTGNPLLTYLKQFASSLLPTLLLEGILLLPFGFWDRRNAKLFFVVNIGTQLLLTVVTAACMRIGMPFYRYLVFAPLELVIWIIEAVIYRKRLQTRRETAHPIVYALCANALSAAATLFSVHMVFPWI</sequence>
<organism evidence="3 4">
    <name type="scientific">Agathobaculum butyriciproducens</name>
    <dbReference type="NCBI Taxonomy" id="1628085"/>
    <lineage>
        <taxon>Bacteria</taxon>
        <taxon>Bacillati</taxon>
        <taxon>Bacillota</taxon>
        <taxon>Clostridia</taxon>
        <taxon>Eubacteriales</taxon>
        <taxon>Butyricicoccaceae</taxon>
        <taxon>Agathobaculum</taxon>
    </lineage>
</organism>
<reference evidence="3 4" key="1">
    <citation type="submission" date="2021-10" db="EMBL/GenBank/DDBJ databases">
        <title>Anaerobic single-cell dispensing facilitates the cultivation of human gut bacteria.</title>
        <authorList>
            <person name="Afrizal A."/>
        </authorList>
    </citation>
    <scope>NUCLEOTIDE SEQUENCE [LARGE SCALE GENOMIC DNA]</scope>
    <source>
        <strain evidence="3 4">CLA-AA-H270</strain>
    </source>
</reference>
<feature type="transmembrane region" description="Helical" evidence="1">
    <location>
        <begin position="256"/>
        <end position="279"/>
    </location>
</feature>
<feature type="transmembrane region" description="Helical" evidence="1">
    <location>
        <begin position="196"/>
        <end position="219"/>
    </location>
</feature>
<keyword evidence="2" id="KW-0732">Signal</keyword>
<proteinExistence type="predicted"/>
<keyword evidence="1" id="KW-0812">Transmembrane</keyword>
<dbReference type="GeneID" id="98659732"/>
<comment type="caution">
    <text evidence="3">The sequence shown here is derived from an EMBL/GenBank/DDBJ whole genome shotgun (WGS) entry which is preliminary data.</text>
</comment>
<accession>A0AAW4W068</accession>
<feature type="signal peptide" evidence="2">
    <location>
        <begin position="1"/>
        <end position="25"/>
    </location>
</feature>
<gene>
    <name evidence="3" type="ORF">LKD22_08310</name>
</gene>
<name>A0AAW4W068_9FIRM</name>
<evidence type="ECO:0000256" key="1">
    <source>
        <dbReference type="SAM" id="Phobius"/>
    </source>
</evidence>
<feature type="transmembrane region" description="Helical" evidence="1">
    <location>
        <begin position="225"/>
        <end position="244"/>
    </location>
</feature>
<keyword evidence="1" id="KW-1133">Transmembrane helix</keyword>
<protein>
    <submittedName>
        <fullName evidence="3">Uncharacterized protein</fullName>
    </submittedName>
</protein>
<evidence type="ECO:0000313" key="3">
    <source>
        <dbReference type="EMBL" id="MCC2177127.1"/>
    </source>
</evidence>
<feature type="transmembrane region" description="Helical" evidence="1">
    <location>
        <begin position="168"/>
        <end position="189"/>
    </location>
</feature>
<evidence type="ECO:0000256" key="2">
    <source>
        <dbReference type="SAM" id="SignalP"/>
    </source>
</evidence>
<dbReference type="RefSeq" id="WP_227600797.1">
    <property type="nucleotide sequence ID" value="NZ_JAJEPX010000023.1"/>
</dbReference>
<feature type="chain" id="PRO_5043531789" evidence="2">
    <location>
        <begin position="26"/>
        <end position="282"/>
    </location>
</feature>
<dbReference type="AlphaFoldDB" id="A0AAW4W068"/>
<dbReference type="EMBL" id="JAJEPX010000023">
    <property type="protein sequence ID" value="MCC2177127.1"/>
    <property type="molecule type" value="Genomic_DNA"/>
</dbReference>
<evidence type="ECO:0000313" key="4">
    <source>
        <dbReference type="Proteomes" id="UP001298753"/>
    </source>
</evidence>